<comment type="cofactor">
    <cofactor evidence="1">
        <name>pantetheine 4'-phosphate</name>
        <dbReference type="ChEBI" id="CHEBI:47942"/>
    </cofactor>
</comment>
<dbReference type="EMBL" id="JBIBEG010000034">
    <property type="protein sequence ID" value="MFF5900976.1"/>
    <property type="molecule type" value="Genomic_DNA"/>
</dbReference>
<reference evidence="5 6" key="1">
    <citation type="submission" date="2024-10" db="EMBL/GenBank/DDBJ databases">
        <title>The Natural Products Discovery Center: Release of the First 8490 Sequenced Strains for Exploring Actinobacteria Biosynthetic Diversity.</title>
        <authorList>
            <person name="Kalkreuter E."/>
            <person name="Kautsar S.A."/>
            <person name="Yang D."/>
            <person name="Bader C.D."/>
            <person name="Teijaro C.N."/>
            <person name="Fluegel L."/>
            <person name="Davis C.M."/>
            <person name="Simpson J.R."/>
            <person name="Lauterbach L."/>
            <person name="Steele A.D."/>
            <person name="Gui C."/>
            <person name="Meng S."/>
            <person name="Li G."/>
            <person name="Viehrig K."/>
            <person name="Ye F."/>
            <person name="Su P."/>
            <person name="Kiefer A.F."/>
            <person name="Nichols A."/>
            <person name="Cepeda A.J."/>
            <person name="Yan W."/>
            <person name="Fan B."/>
            <person name="Jiang Y."/>
            <person name="Adhikari A."/>
            <person name="Zheng C.-J."/>
            <person name="Schuster L."/>
            <person name="Cowan T.M."/>
            <person name="Smanski M.J."/>
            <person name="Chevrette M.G."/>
            <person name="De Carvalho L.P.S."/>
            <person name="Shen B."/>
        </authorList>
    </citation>
    <scope>NUCLEOTIDE SEQUENCE [LARGE SCALE GENOMIC DNA]</scope>
    <source>
        <strain evidence="5 6">NPDC012540</strain>
    </source>
</reference>
<dbReference type="InterPro" id="IPR006162">
    <property type="entry name" value="Ppantetheine_attach_site"/>
</dbReference>
<name>A0ABW6XGV7_9ACTN</name>
<keyword evidence="3" id="KW-0597">Phosphoprotein</keyword>
<dbReference type="InterPro" id="IPR000873">
    <property type="entry name" value="AMP-dep_synth/lig_dom"/>
</dbReference>
<keyword evidence="6" id="KW-1185">Reference proteome</keyword>
<evidence type="ECO:0000256" key="1">
    <source>
        <dbReference type="ARBA" id="ARBA00001957"/>
    </source>
</evidence>
<evidence type="ECO:0000256" key="3">
    <source>
        <dbReference type="ARBA" id="ARBA00022553"/>
    </source>
</evidence>
<comment type="caution">
    <text evidence="5">The sequence shown here is derived from an EMBL/GenBank/DDBJ whole genome shotgun (WGS) entry which is preliminary data.</text>
</comment>
<dbReference type="Gene3D" id="3.40.50.12780">
    <property type="entry name" value="N-terminal domain of ligase-like"/>
    <property type="match status" value="1"/>
</dbReference>
<evidence type="ECO:0000313" key="6">
    <source>
        <dbReference type="Proteomes" id="UP001602322"/>
    </source>
</evidence>
<evidence type="ECO:0000256" key="2">
    <source>
        <dbReference type="ARBA" id="ARBA00022450"/>
    </source>
</evidence>
<dbReference type="NCBIfam" id="TIGR01733">
    <property type="entry name" value="AA-adenyl-dom"/>
    <property type="match status" value="1"/>
</dbReference>
<proteinExistence type="predicted"/>
<accession>A0ABW6XGV7</accession>
<keyword evidence="2" id="KW-0596">Phosphopantetheine</keyword>
<dbReference type="Proteomes" id="UP001602322">
    <property type="component" value="Unassembled WGS sequence"/>
</dbReference>
<dbReference type="SUPFAM" id="SSF56801">
    <property type="entry name" value="Acetyl-CoA synthetase-like"/>
    <property type="match status" value="1"/>
</dbReference>
<evidence type="ECO:0000313" key="5">
    <source>
        <dbReference type="EMBL" id="MFF5900976.1"/>
    </source>
</evidence>
<dbReference type="InterPro" id="IPR020806">
    <property type="entry name" value="PKS_PP-bd"/>
</dbReference>
<dbReference type="SUPFAM" id="SSF52777">
    <property type="entry name" value="CoA-dependent acyltransferases"/>
    <property type="match status" value="1"/>
</dbReference>
<dbReference type="InterPro" id="IPR042099">
    <property type="entry name" value="ANL_N_sf"/>
</dbReference>
<feature type="non-terminal residue" evidence="5">
    <location>
        <position position="743"/>
    </location>
</feature>
<dbReference type="Pfam" id="PF00550">
    <property type="entry name" value="PP-binding"/>
    <property type="match status" value="1"/>
</dbReference>
<dbReference type="Pfam" id="PF00501">
    <property type="entry name" value="AMP-binding"/>
    <property type="match status" value="1"/>
</dbReference>
<organism evidence="5 6">
    <name type="scientific">Streptomyces argenteolus</name>
    <dbReference type="NCBI Taxonomy" id="67274"/>
    <lineage>
        <taxon>Bacteria</taxon>
        <taxon>Bacillati</taxon>
        <taxon>Actinomycetota</taxon>
        <taxon>Actinomycetes</taxon>
        <taxon>Kitasatosporales</taxon>
        <taxon>Streptomycetaceae</taxon>
        <taxon>Streptomyces</taxon>
    </lineage>
</organism>
<dbReference type="InterPro" id="IPR045851">
    <property type="entry name" value="AMP-bd_C_sf"/>
</dbReference>
<protein>
    <submittedName>
        <fullName evidence="5">Amino acid adenylation domain-containing protein</fullName>
    </submittedName>
</protein>
<dbReference type="InterPro" id="IPR025110">
    <property type="entry name" value="AMP-bd_C"/>
</dbReference>
<dbReference type="Gene3D" id="3.30.300.30">
    <property type="match status" value="1"/>
</dbReference>
<dbReference type="Gene3D" id="3.30.559.10">
    <property type="entry name" value="Chloramphenicol acetyltransferase-like domain"/>
    <property type="match status" value="1"/>
</dbReference>
<gene>
    <name evidence="5" type="ORF">ACFY8O_34405</name>
</gene>
<dbReference type="Pfam" id="PF13193">
    <property type="entry name" value="AMP-binding_C"/>
    <property type="match status" value="1"/>
</dbReference>
<dbReference type="PROSITE" id="PS50075">
    <property type="entry name" value="CARRIER"/>
    <property type="match status" value="1"/>
</dbReference>
<feature type="domain" description="Carrier" evidence="4">
    <location>
        <begin position="627"/>
        <end position="702"/>
    </location>
</feature>
<dbReference type="Gene3D" id="1.10.1200.10">
    <property type="entry name" value="ACP-like"/>
    <property type="match status" value="1"/>
</dbReference>
<dbReference type="PANTHER" id="PTHR45527">
    <property type="entry name" value="NONRIBOSOMAL PEPTIDE SYNTHETASE"/>
    <property type="match status" value="1"/>
</dbReference>
<dbReference type="InterPro" id="IPR009081">
    <property type="entry name" value="PP-bd_ACP"/>
</dbReference>
<sequence>MLQNNAVASLDLPGVVACPLDGEGGAAKFDLGFNFVERTGPDGGPAGIELTVEYSADLFDEETVEDLGRRLVRLLSLGAADPAMPIGQLDLLEPREWQRLLTGWNDTGRTLELPPATETGPEPETVTALFAARAARTPGGLAVAAHDARLSYAELEARSTALAALLVARGVGRGDVVAVAVPRSADLTVAHLAVLRAGAVCLPVELEHPAGRIRAVLDDAPPAVVITTEGWRSVLTRAAPGSAVLLTGGDGHEAAPASTVLPGPLPDSPAYLIHTVGPDGELRGVLLPHRGLVNRLLWTADTCRLDEDDRILLTGRSDPGASVRELLAPLVAGAAQVVAPPGDDAAALAGLVREEAVTTLPLTPSALEAFLAEPDAARCTGLRRVLCGGEPLPAGLAERLRAALPGAELHVLYGPPEASSDALALTAGPEDAATYPPAGRPVWNTRAFVLDANLLPLPPGSPGELYLGGVQLAHGYLGRGAQTAERFVADPYGPPGSRLYRTGDLARFTRDGTVELLGRTDGRLTLDGRSVEPAEAERVLSAHPGVAAAAVAVRPGPTGEPALVAYHVPTAPAAPADAAALRAHAAALLPGHCVPAHWVVLDALPRTADGRVDRAALPEPTHSTARAPRNDVERTLCDLFCELLGVPSVSIDDSFFDLGGHSLLATRLVSRVRATFGIELPFRDIFDAQSVVALAERVVGSSVGGRVALVPMVRPVRVPLSFAQRRLWFLNRMEGPSGTYNIP</sequence>
<dbReference type="SUPFAM" id="SSF47336">
    <property type="entry name" value="ACP-like"/>
    <property type="match status" value="1"/>
</dbReference>
<dbReference type="SMART" id="SM00823">
    <property type="entry name" value="PKS_PP"/>
    <property type="match status" value="1"/>
</dbReference>
<dbReference type="InterPro" id="IPR010071">
    <property type="entry name" value="AA_adenyl_dom"/>
</dbReference>
<dbReference type="PANTHER" id="PTHR45527:SF1">
    <property type="entry name" value="FATTY ACID SYNTHASE"/>
    <property type="match status" value="1"/>
</dbReference>
<dbReference type="RefSeq" id="WP_387909351.1">
    <property type="nucleotide sequence ID" value="NZ_JBIBEG010000034.1"/>
</dbReference>
<dbReference type="InterPro" id="IPR023213">
    <property type="entry name" value="CAT-like_dom_sf"/>
</dbReference>
<dbReference type="InterPro" id="IPR036736">
    <property type="entry name" value="ACP-like_sf"/>
</dbReference>
<dbReference type="Gene3D" id="3.30.559.30">
    <property type="entry name" value="Nonribosomal peptide synthetase, condensation domain"/>
    <property type="match status" value="1"/>
</dbReference>
<evidence type="ECO:0000259" key="4">
    <source>
        <dbReference type="PROSITE" id="PS50075"/>
    </source>
</evidence>
<dbReference type="PROSITE" id="PS00012">
    <property type="entry name" value="PHOSPHOPANTETHEINE"/>
    <property type="match status" value="1"/>
</dbReference>